<comment type="caution">
    <text evidence="3">The sequence shown here is derived from an EMBL/GenBank/DDBJ whole genome shotgun (WGS) entry which is preliminary data.</text>
</comment>
<evidence type="ECO:0000256" key="2">
    <source>
        <dbReference type="ARBA" id="ARBA00023002"/>
    </source>
</evidence>
<dbReference type="InterPro" id="IPR002347">
    <property type="entry name" value="SDR_fam"/>
</dbReference>
<dbReference type="InterPro" id="IPR036291">
    <property type="entry name" value="NAD(P)-bd_dom_sf"/>
</dbReference>
<dbReference type="Proteomes" id="UP001159427">
    <property type="component" value="Unassembled WGS sequence"/>
</dbReference>
<accession>A0ABN8MI18</accession>
<keyword evidence="2" id="KW-0560">Oxidoreductase</keyword>
<reference evidence="3 4" key="1">
    <citation type="submission" date="2022-05" db="EMBL/GenBank/DDBJ databases">
        <authorList>
            <consortium name="Genoscope - CEA"/>
            <person name="William W."/>
        </authorList>
    </citation>
    <scope>NUCLEOTIDE SEQUENCE [LARGE SCALE GENOMIC DNA]</scope>
</reference>
<dbReference type="SUPFAM" id="SSF51735">
    <property type="entry name" value="NAD(P)-binding Rossmann-fold domains"/>
    <property type="match status" value="1"/>
</dbReference>
<dbReference type="Gene3D" id="3.40.50.720">
    <property type="entry name" value="NAD(P)-binding Rossmann-like Domain"/>
    <property type="match status" value="1"/>
</dbReference>
<evidence type="ECO:0000313" key="3">
    <source>
        <dbReference type="EMBL" id="CAH3028137.1"/>
    </source>
</evidence>
<dbReference type="PRINTS" id="PR00081">
    <property type="entry name" value="GDHRDH"/>
</dbReference>
<proteinExistence type="inferred from homology"/>
<evidence type="ECO:0008006" key="5">
    <source>
        <dbReference type="Google" id="ProtNLM"/>
    </source>
</evidence>
<dbReference type="Pfam" id="PF13561">
    <property type="entry name" value="adh_short_C2"/>
    <property type="match status" value="1"/>
</dbReference>
<organism evidence="3 4">
    <name type="scientific">Porites evermanni</name>
    <dbReference type="NCBI Taxonomy" id="104178"/>
    <lineage>
        <taxon>Eukaryota</taxon>
        <taxon>Metazoa</taxon>
        <taxon>Cnidaria</taxon>
        <taxon>Anthozoa</taxon>
        <taxon>Hexacorallia</taxon>
        <taxon>Scleractinia</taxon>
        <taxon>Fungiina</taxon>
        <taxon>Poritidae</taxon>
        <taxon>Porites</taxon>
    </lineage>
</organism>
<sequence length="205" mass="22715">RQNSAVLVQADLSFDVSKTAQRVITEAVEVWGRLDVLVNNASQFFPTRVDAVTEQEWTVLIQVNLTSPFFLSQAAHPFLRESSRGSIVNLCDIHGVRPKANYSVYCISKAGLYMATLSLVKEFESNVRVNGVAPGCILWPEGPWERMSVDEKERAKKHQETLRKVLFGRSGDPADIANTVFFLCDSAGYITGQVIAVDGGRSLHQ</sequence>
<comment type="similarity">
    <text evidence="1">Belongs to the short-chain dehydrogenases/reductases (SDR) family.</text>
</comment>
<protein>
    <recommendedName>
        <fullName evidence="5">Pteridine reductase</fullName>
    </recommendedName>
</protein>
<dbReference type="PANTHER" id="PTHR43639">
    <property type="entry name" value="OXIDOREDUCTASE, SHORT-CHAIN DEHYDROGENASE/REDUCTASE FAMILY (AFU_ORTHOLOGUE AFUA_5G02870)"/>
    <property type="match status" value="1"/>
</dbReference>
<evidence type="ECO:0000313" key="4">
    <source>
        <dbReference type="Proteomes" id="UP001159427"/>
    </source>
</evidence>
<name>A0ABN8MI18_9CNID</name>
<keyword evidence="4" id="KW-1185">Reference proteome</keyword>
<gene>
    <name evidence="3" type="ORF">PEVE_00033229</name>
</gene>
<dbReference type="PANTHER" id="PTHR43639:SF1">
    <property type="entry name" value="SHORT-CHAIN DEHYDROGENASE_REDUCTASE FAMILY PROTEIN"/>
    <property type="match status" value="1"/>
</dbReference>
<feature type="non-terminal residue" evidence="3">
    <location>
        <position position="1"/>
    </location>
</feature>
<dbReference type="EMBL" id="CALNXI010000492">
    <property type="protein sequence ID" value="CAH3028137.1"/>
    <property type="molecule type" value="Genomic_DNA"/>
</dbReference>
<dbReference type="PRINTS" id="PR00080">
    <property type="entry name" value="SDRFAMILY"/>
</dbReference>
<evidence type="ECO:0000256" key="1">
    <source>
        <dbReference type="ARBA" id="ARBA00006484"/>
    </source>
</evidence>